<comment type="caution">
    <text evidence="2">The sequence shown here is derived from an EMBL/GenBank/DDBJ whole genome shotgun (WGS) entry which is preliminary data.</text>
</comment>
<name>A0ABW6W6P6_9ACTN</name>
<gene>
    <name evidence="2" type="ORF">ACFY35_06060</name>
</gene>
<evidence type="ECO:0000313" key="2">
    <source>
        <dbReference type="EMBL" id="MFF5288980.1"/>
    </source>
</evidence>
<evidence type="ECO:0000313" key="3">
    <source>
        <dbReference type="Proteomes" id="UP001602245"/>
    </source>
</evidence>
<evidence type="ECO:0000259" key="1">
    <source>
        <dbReference type="PROSITE" id="PS51186"/>
    </source>
</evidence>
<sequence>MAALFCDTALAARIERAEAEFMAACAAAGRGRGADPHGFTIRVGGGVATYVEPGSPFNKVAGLGFDGPTPDAGLDAVERAYAAVGCPVQVELSILGDAALPERLTGRGYRLASFENVLGRPLTDIPSYPPNVSRSPEGELQTWLDVVVEAFLHEDVEGIASFEEFPRAILEAAERDQATSAGATRYLARRDGVPAGGALYHATGDGIAQFAGAATLPEHRRRGVQTALLAARLADAHAAGCDLAVVTTRPGSPSQRNVQRAGFELLYTRAVLILEK</sequence>
<protein>
    <submittedName>
        <fullName evidence="2">GNAT family N-acetyltransferase</fullName>
    </submittedName>
</protein>
<dbReference type="RefSeq" id="WP_020509327.1">
    <property type="nucleotide sequence ID" value="NZ_JBIAZU010000001.1"/>
</dbReference>
<dbReference type="Gene3D" id="3.40.630.30">
    <property type="match status" value="1"/>
</dbReference>
<feature type="domain" description="N-acetyltransferase" evidence="1">
    <location>
        <begin position="130"/>
        <end position="276"/>
    </location>
</feature>
<proteinExistence type="predicted"/>
<dbReference type="InterPro" id="IPR000182">
    <property type="entry name" value="GNAT_dom"/>
</dbReference>
<dbReference type="PROSITE" id="PS51186">
    <property type="entry name" value="GNAT"/>
    <property type="match status" value="1"/>
</dbReference>
<dbReference type="SUPFAM" id="SSF55729">
    <property type="entry name" value="Acyl-CoA N-acyltransferases (Nat)"/>
    <property type="match status" value="1"/>
</dbReference>
<keyword evidence="3" id="KW-1185">Reference proteome</keyword>
<organism evidence="2 3">
    <name type="scientific">Paractinoplanes globisporus</name>
    <dbReference type="NCBI Taxonomy" id="113565"/>
    <lineage>
        <taxon>Bacteria</taxon>
        <taxon>Bacillati</taxon>
        <taxon>Actinomycetota</taxon>
        <taxon>Actinomycetes</taxon>
        <taxon>Micromonosporales</taxon>
        <taxon>Micromonosporaceae</taxon>
        <taxon>Paractinoplanes</taxon>
    </lineage>
</organism>
<dbReference type="InterPro" id="IPR016181">
    <property type="entry name" value="Acyl_CoA_acyltransferase"/>
</dbReference>
<dbReference type="Pfam" id="PF00583">
    <property type="entry name" value="Acetyltransf_1"/>
    <property type="match status" value="1"/>
</dbReference>
<accession>A0ABW6W6P6</accession>
<dbReference type="Proteomes" id="UP001602245">
    <property type="component" value="Unassembled WGS sequence"/>
</dbReference>
<dbReference type="EMBL" id="JBIAZU010000001">
    <property type="protein sequence ID" value="MFF5288980.1"/>
    <property type="molecule type" value="Genomic_DNA"/>
</dbReference>
<reference evidence="2 3" key="1">
    <citation type="submission" date="2024-10" db="EMBL/GenBank/DDBJ databases">
        <title>The Natural Products Discovery Center: Release of the First 8490 Sequenced Strains for Exploring Actinobacteria Biosynthetic Diversity.</title>
        <authorList>
            <person name="Kalkreuter E."/>
            <person name="Kautsar S.A."/>
            <person name="Yang D."/>
            <person name="Bader C.D."/>
            <person name="Teijaro C.N."/>
            <person name="Fluegel L."/>
            <person name="Davis C.M."/>
            <person name="Simpson J.R."/>
            <person name="Lauterbach L."/>
            <person name="Steele A.D."/>
            <person name="Gui C."/>
            <person name="Meng S."/>
            <person name="Li G."/>
            <person name="Viehrig K."/>
            <person name="Ye F."/>
            <person name="Su P."/>
            <person name="Kiefer A.F."/>
            <person name="Nichols A."/>
            <person name="Cepeda A.J."/>
            <person name="Yan W."/>
            <person name="Fan B."/>
            <person name="Jiang Y."/>
            <person name="Adhikari A."/>
            <person name="Zheng C.-J."/>
            <person name="Schuster L."/>
            <person name="Cowan T.M."/>
            <person name="Smanski M.J."/>
            <person name="Chevrette M.G."/>
            <person name="De Carvalho L.P.S."/>
            <person name="Shen B."/>
        </authorList>
    </citation>
    <scope>NUCLEOTIDE SEQUENCE [LARGE SCALE GENOMIC DNA]</scope>
    <source>
        <strain evidence="2 3">NPDC000087</strain>
    </source>
</reference>